<keyword evidence="1" id="KW-0812">Transmembrane</keyword>
<gene>
    <name evidence="2" type="ORF">OJ962_17510</name>
</gene>
<evidence type="ECO:0000313" key="3">
    <source>
        <dbReference type="Proteomes" id="UP001147700"/>
    </source>
</evidence>
<sequence length="131" mass="14143">MSWVSVLAAFLVAHMAGDYLLQTDWQARHKRGGLGSDPVARRALLTHVTTYTLAFLPALIWIGGELEPAWAVIAGALVFIPHLMIDDGRLVSLYLVRVKRADGLNLALAAAVDQSFHVLSLFLVALLVAAA</sequence>
<dbReference type="Pfam" id="PF11750">
    <property type="entry name" value="DUF3307"/>
    <property type="match status" value="1"/>
</dbReference>
<protein>
    <submittedName>
        <fullName evidence="2">DUF3307 domain-containing protein</fullName>
    </submittedName>
</protein>
<dbReference type="EMBL" id="JAPCID010000023">
    <property type="protein sequence ID" value="MDA0139304.1"/>
    <property type="molecule type" value="Genomic_DNA"/>
</dbReference>
<feature type="transmembrane region" description="Helical" evidence="1">
    <location>
        <begin position="68"/>
        <end position="85"/>
    </location>
</feature>
<proteinExistence type="predicted"/>
<evidence type="ECO:0000256" key="1">
    <source>
        <dbReference type="SAM" id="Phobius"/>
    </source>
</evidence>
<keyword evidence="1" id="KW-0472">Membrane</keyword>
<accession>A0ABT4RL69</accession>
<organism evidence="2 3">
    <name type="scientific">Solirubrobacter deserti</name>
    <dbReference type="NCBI Taxonomy" id="2282478"/>
    <lineage>
        <taxon>Bacteria</taxon>
        <taxon>Bacillati</taxon>
        <taxon>Actinomycetota</taxon>
        <taxon>Thermoleophilia</taxon>
        <taxon>Solirubrobacterales</taxon>
        <taxon>Solirubrobacteraceae</taxon>
        <taxon>Solirubrobacter</taxon>
    </lineage>
</organism>
<dbReference type="InterPro" id="IPR021737">
    <property type="entry name" value="Phage_phiKZ_Orf197"/>
</dbReference>
<evidence type="ECO:0000313" key="2">
    <source>
        <dbReference type="EMBL" id="MDA0139304.1"/>
    </source>
</evidence>
<feature type="transmembrane region" description="Helical" evidence="1">
    <location>
        <begin position="43"/>
        <end position="62"/>
    </location>
</feature>
<comment type="caution">
    <text evidence="2">The sequence shown here is derived from an EMBL/GenBank/DDBJ whole genome shotgun (WGS) entry which is preliminary data.</text>
</comment>
<feature type="transmembrane region" description="Helical" evidence="1">
    <location>
        <begin position="106"/>
        <end position="130"/>
    </location>
</feature>
<name>A0ABT4RL69_9ACTN</name>
<keyword evidence="1" id="KW-1133">Transmembrane helix</keyword>
<reference evidence="2" key="1">
    <citation type="submission" date="2022-10" db="EMBL/GenBank/DDBJ databases">
        <title>The WGS of Solirubrobacter sp. CPCC 204708.</title>
        <authorList>
            <person name="Jiang Z."/>
        </authorList>
    </citation>
    <scope>NUCLEOTIDE SEQUENCE</scope>
    <source>
        <strain evidence="2">CPCC 204708</strain>
    </source>
</reference>
<dbReference type="RefSeq" id="WP_202956580.1">
    <property type="nucleotide sequence ID" value="NZ_JAPCID010000023.1"/>
</dbReference>
<dbReference type="Proteomes" id="UP001147700">
    <property type="component" value="Unassembled WGS sequence"/>
</dbReference>
<keyword evidence="3" id="KW-1185">Reference proteome</keyword>
<feature type="transmembrane region" description="Helical" evidence="1">
    <location>
        <begin position="6"/>
        <end position="22"/>
    </location>
</feature>